<dbReference type="CDD" id="cd06267">
    <property type="entry name" value="PBP1_LacI_sugar_binding-like"/>
    <property type="match status" value="1"/>
</dbReference>
<evidence type="ECO:0000256" key="2">
    <source>
        <dbReference type="ARBA" id="ARBA00023125"/>
    </source>
</evidence>
<evidence type="ECO:0000259" key="4">
    <source>
        <dbReference type="PROSITE" id="PS50932"/>
    </source>
</evidence>
<accession>A0ABS6WHM7</accession>
<dbReference type="Proteomes" id="UP000700815">
    <property type="component" value="Unassembled WGS sequence"/>
</dbReference>
<comment type="caution">
    <text evidence="5">The sequence shown here is derived from an EMBL/GenBank/DDBJ whole genome shotgun (WGS) entry which is preliminary data.</text>
</comment>
<dbReference type="PANTHER" id="PTHR30146:SF109">
    <property type="entry name" value="HTH-TYPE TRANSCRIPTIONAL REGULATOR GALS"/>
    <property type="match status" value="1"/>
</dbReference>
<proteinExistence type="predicted"/>
<evidence type="ECO:0000313" key="5">
    <source>
        <dbReference type="EMBL" id="MBW3093528.1"/>
    </source>
</evidence>
<evidence type="ECO:0000256" key="1">
    <source>
        <dbReference type="ARBA" id="ARBA00023015"/>
    </source>
</evidence>
<dbReference type="PROSITE" id="PS50932">
    <property type="entry name" value="HTH_LACI_2"/>
    <property type="match status" value="1"/>
</dbReference>
<evidence type="ECO:0000313" key="6">
    <source>
        <dbReference type="Proteomes" id="UP000700815"/>
    </source>
</evidence>
<dbReference type="GO" id="GO:0003677">
    <property type="term" value="F:DNA binding"/>
    <property type="evidence" value="ECO:0007669"/>
    <property type="project" value="UniProtKB-KW"/>
</dbReference>
<dbReference type="EMBL" id="JAHBBH010000048">
    <property type="protein sequence ID" value="MBW3093528.1"/>
    <property type="molecule type" value="Genomic_DNA"/>
</dbReference>
<keyword evidence="3" id="KW-0804">Transcription</keyword>
<dbReference type="InterPro" id="IPR046335">
    <property type="entry name" value="LacI/GalR-like_sensor"/>
</dbReference>
<dbReference type="RefSeq" id="WP_219059496.1">
    <property type="nucleotide sequence ID" value="NZ_JAHBBH010000048.1"/>
</dbReference>
<keyword evidence="6" id="KW-1185">Reference proteome</keyword>
<reference evidence="5 6" key="1">
    <citation type="submission" date="2021-05" db="EMBL/GenBank/DDBJ databases">
        <title>Phylogenetic classification of ten novel species belonging to the genus Bifidobacterium comprising B. colchicus sp. nov., B. abeli sp. nov., B. bicoloris sp. nov., B. guerezis sp. nov., B. rosaliae sp. nov., B. santillanensis sp. nov., B. argentati sp. nov., B. amazzoni sp. nov., B. pluviali sp. nov., and B. pinnaculum sp. nov.</title>
        <authorList>
            <person name="Lugli G.A."/>
            <person name="Ruiz Garcia L."/>
            <person name="Margolles A."/>
            <person name="Ventura M."/>
        </authorList>
    </citation>
    <scope>NUCLEOTIDE SEQUENCE [LARGE SCALE GENOMIC DNA]</scope>
    <source>
        <strain evidence="5 6">82T10</strain>
    </source>
</reference>
<gene>
    <name evidence="5" type="ORF">KIH79_11475</name>
</gene>
<name>A0ABS6WHM7_9BIFI</name>
<keyword evidence="1" id="KW-0805">Transcription regulation</keyword>
<keyword evidence="2 5" id="KW-0238">DNA-binding</keyword>
<protein>
    <submittedName>
        <fullName evidence="5">LacI family DNA-binding transcriptional regulator</fullName>
    </submittedName>
</protein>
<evidence type="ECO:0000256" key="3">
    <source>
        <dbReference type="ARBA" id="ARBA00023163"/>
    </source>
</evidence>
<dbReference type="PANTHER" id="PTHR30146">
    <property type="entry name" value="LACI-RELATED TRANSCRIPTIONAL REPRESSOR"/>
    <property type="match status" value="1"/>
</dbReference>
<sequence>MGLRVTIKDVAKEAGTSIKTVSNVLNQSGRMRPETRRRVEDAIRRLGYTPNVSARAMRSGGSKLIGLNIAGFSQPFGAYLADSVIAAAKRRQYGVIVNTYSRDKGGLAGSIADTLRLGADGWIFAADRALTDGGSMLDQPYPIVLAGDYLSYGKCDSVTVPNAESLRAVTKRFLDMGYTRVALIGCPPNVSSEQYIRQCREGAQSLRMQGYVRAFEEHGMTIDWRYAIATFGWDRRSGVRAVADMLDRLPLPQVMLCLNDAMALGAIYELQARGLRVPEDVQVVGFDNVPESEYSVPALTTIDPNIRDYAEHAVGMLIERVEGYEGPARSYVTDYTLVERATAEFGHE</sequence>
<feature type="domain" description="HTH lacI-type" evidence="4">
    <location>
        <begin position="5"/>
        <end position="59"/>
    </location>
</feature>
<dbReference type="InterPro" id="IPR000843">
    <property type="entry name" value="HTH_LacI"/>
</dbReference>
<dbReference type="CDD" id="cd01392">
    <property type="entry name" value="HTH_LacI"/>
    <property type="match status" value="1"/>
</dbReference>
<dbReference type="Pfam" id="PF13377">
    <property type="entry name" value="Peripla_BP_3"/>
    <property type="match status" value="1"/>
</dbReference>
<dbReference type="Pfam" id="PF00356">
    <property type="entry name" value="LacI"/>
    <property type="match status" value="1"/>
</dbReference>
<dbReference type="SMART" id="SM00354">
    <property type="entry name" value="HTH_LACI"/>
    <property type="match status" value="1"/>
</dbReference>
<organism evidence="5 6">
    <name type="scientific">Bifidobacterium miconis</name>
    <dbReference type="NCBI Taxonomy" id="2834435"/>
    <lineage>
        <taxon>Bacteria</taxon>
        <taxon>Bacillati</taxon>
        <taxon>Actinomycetota</taxon>
        <taxon>Actinomycetes</taxon>
        <taxon>Bifidobacteriales</taxon>
        <taxon>Bifidobacteriaceae</taxon>
        <taxon>Bifidobacterium</taxon>
    </lineage>
</organism>